<dbReference type="PROSITE" id="PS51127">
    <property type="entry name" value="BIG1"/>
    <property type="match status" value="2"/>
</dbReference>
<dbReference type="EMBL" id="JAPMLD010000009">
    <property type="protein sequence ID" value="MDW4825825.1"/>
    <property type="molecule type" value="Genomic_DNA"/>
</dbReference>
<comment type="similarity">
    <text evidence="1">Belongs to the intimin/invasin family.</text>
</comment>
<evidence type="ECO:0000313" key="6">
    <source>
        <dbReference type="Proteomes" id="UP001271263"/>
    </source>
</evidence>
<name>A0AAW8NNK3_9GAMM</name>
<dbReference type="SUPFAM" id="SSF49373">
    <property type="entry name" value="Invasin/intimin cell-adhesion fragments"/>
    <property type="match status" value="4"/>
</dbReference>
<evidence type="ECO:0000259" key="2">
    <source>
        <dbReference type="PROSITE" id="PS51127"/>
    </source>
</evidence>
<feature type="domain" description="Big-1" evidence="2">
    <location>
        <begin position="379"/>
        <end position="466"/>
    </location>
</feature>
<evidence type="ECO:0000256" key="1">
    <source>
        <dbReference type="ARBA" id="ARBA00010116"/>
    </source>
</evidence>
<gene>
    <name evidence="3" type="ORF">OS133_11665</name>
    <name evidence="4" type="ORF">OS134_17280</name>
</gene>
<evidence type="ECO:0000313" key="5">
    <source>
        <dbReference type="Proteomes" id="UP001259340"/>
    </source>
</evidence>
<protein>
    <submittedName>
        <fullName evidence="3">Invasin</fullName>
    </submittedName>
</protein>
<dbReference type="InterPro" id="IPR003344">
    <property type="entry name" value="Big_1_dom"/>
</dbReference>
<dbReference type="Gene3D" id="2.60.40.10">
    <property type="entry name" value="Immunoglobulins"/>
    <property type="match status" value="3"/>
</dbReference>
<accession>A0AAW8NNK3</accession>
<dbReference type="SMART" id="SM00634">
    <property type="entry name" value="BID_1"/>
    <property type="match status" value="4"/>
</dbReference>
<dbReference type="InterPro" id="IPR008964">
    <property type="entry name" value="Invasin/intimin_cell_adhesion"/>
</dbReference>
<dbReference type="RefSeq" id="WP_310654959.1">
    <property type="nucleotide sequence ID" value="NZ_JAPMLA010000011.1"/>
</dbReference>
<comment type="caution">
    <text evidence="3">The sequence shown here is derived from an EMBL/GenBank/DDBJ whole genome shotgun (WGS) entry which is preliminary data.</text>
</comment>
<evidence type="ECO:0000313" key="3">
    <source>
        <dbReference type="EMBL" id="MDR8524307.1"/>
    </source>
</evidence>
<dbReference type="PROSITE" id="PS51257">
    <property type="entry name" value="PROKAR_LIPOPROTEIN"/>
    <property type="match status" value="1"/>
</dbReference>
<feature type="domain" description="Big-1" evidence="2">
    <location>
        <begin position="43"/>
        <end position="137"/>
    </location>
</feature>
<dbReference type="AlphaFoldDB" id="A0AAW8NNK3"/>
<dbReference type="Proteomes" id="UP001259340">
    <property type="component" value="Unassembled WGS sequence"/>
</dbReference>
<sequence>MKSAYSIFIAFIWSFLLVGCGGGGSISNDPDGGGTPEPTDVISIALAISNTEITAATPATITATVTSSLNGPVNNTLVTFTLNDETIGAFDPVTGTALTNSDGIATIELATLNIKGAGTVSATVEGLEGNPPTVGFNMEGDGGDAENGNLLSLSLTDGNGTEINTISQDQPGTIKATYTNASNEPIINEVISFTASLGKLAPESGTALTNESGVASIAITAGDVEGAANITATVGDLSQSLGFTTKGDEVTSKPIDAYELTLTVVDSANAELREISHLVPGQVVATLTKDGQNTAFEKITFDVAGEGNLNPSSGSALTNANGDATVNLITGAIAGAGTVTASFTLEQDTISAEYNYSVVGDAPGGDGEENALSISLINSITGSVTSSISSAEPGRVNVTLTDKDGAPISGKVISFSSTLGAFLPSNGTALTDAIGKASIILSAGSIEGAGEVTAVYGDVQSKVGFQTAGDEIDPVEASPEIDFNIYDCSNAVGWDKALKNFEVCTVTDNITNDNPGIIGATVTRSGSTQPLQQILVSAATTLGAISPASGTAITNASGKAVLDLYANGDVGAGEVSLKVQEIVSTKAFEIGRVDISLTISTEVGSNTIPAGGSTIVEVTVFNPDGSLSTGQPFQLEFTSECVAANTAFIDTPVVTTAGKGFATYRAAGCEGTDAITVTAVTGGSSVTASTNVNVDSVSVGAIQYLSATPKIIALRGTGGIAGAGSRSETSVVSFKLLDESNQAAPNELVCFELSTDVGGMTLTPSPLAADYAKCSNMPQVGDPEYPSDITLPNKYAVGYTNAAGEVAVTVHAGDIPTAVKVFALWSDSTSSGHNAVISNTSDELAVTTGIADNDSFSLSTSISNPEGWNYDNEIVTVNVLAADHFNNLVPAGTTITYRTEGGGIDASCSTGVKDNGEPNGACSVEWRSQDPRPFETIAVVCPNGGYSDGSASSTVPPCMGNDYALFVDGTNSILPEPRPGRATITALAIGEESFVDLNGNGLFDDGEYFLDLSEAFTDHNEDGRYRNKPRFVGDAALGSEPAGSVNEEFIDYNRDQVFNEGDDKYTGLLCASGAEASCTDTGTGNFQAQLNVFRNNTIVMSGSVPYLRLVNINKATNAISQVAPIDLITNNTETVYLFASDLNNNTLPYGTTISAETDNGELTGTTSYEVGSNTAMRPAVYSFSVSREATPNQKSTGTLVITVKTPKGDPVSVTVTVNDAG</sequence>
<reference evidence="3" key="2">
    <citation type="submission" date="2022-11" db="EMBL/GenBank/DDBJ databases">
        <title>Prophages regulate Shewanella fidelis motility and biofilm formation: implications for gut colonization dynamics in Ciona robusta.</title>
        <authorList>
            <person name="Natarajan O."/>
            <person name="Gibboney S.L."/>
            <person name="Young M.N."/>
            <person name="Lim S.J."/>
            <person name="Pluta N."/>
            <person name="Atkinson C.G.F."/>
            <person name="Leigh B.A."/>
            <person name="Liberti A."/>
            <person name="Kees E."/>
            <person name="Breitbart M."/>
            <person name="Gralnick J."/>
            <person name="Dishaw L.J."/>
        </authorList>
    </citation>
    <scope>NUCLEOTIDE SEQUENCE</scope>
    <source>
        <strain evidence="3">3313</strain>
    </source>
</reference>
<proteinExistence type="inferred from homology"/>
<keyword evidence="6" id="KW-1185">Reference proteome</keyword>
<organism evidence="3 5">
    <name type="scientific">Shewanella fidelis</name>
    <dbReference type="NCBI Taxonomy" id="173509"/>
    <lineage>
        <taxon>Bacteria</taxon>
        <taxon>Pseudomonadati</taxon>
        <taxon>Pseudomonadota</taxon>
        <taxon>Gammaproteobacteria</taxon>
        <taxon>Alteromonadales</taxon>
        <taxon>Shewanellaceae</taxon>
        <taxon>Shewanella</taxon>
    </lineage>
</organism>
<evidence type="ECO:0000313" key="4">
    <source>
        <dbReference type="EMBL" id="MDW4825825.1"/>
    </source>
</evidence>
<reference evidence="4 6" key="1">
    <citation type="journal article" date="2022" name="bioRxiv">
        <title>Prophages regulate Shewanella fidelis 3313 motility and biofilm formation: implications for gut colonization dynamics in Ciona robusta.</title>
        <authorList>
            <person name="Natarajan O."/>
            <person name="Gibboney S.L."/>
            <person name="Young M.N."/>
            <person name="Lim S.J."/>
            <person name="Pluta N."/>
            <person name="Atkinson C.G."/>
            <person name="Leigh B.A."/>
            <person name="Liberti A."/>
            <person name="Kees E.D."/>
            <person name="Breitbart M."/>
            <person name="Gralnick J.A."/>
            <person name="Dishaw L.J."/>
        </authorList>
    </citation>
    <scope>NUCLEOTIDE SEQUENCE [LARGE SCALE GENOMIC DNA]</scope>
    <source>
        <strain evidence="4 6">JG4066</strain>
    </source>
</reference>
<dbReference type="EMBL" id="JAPMLE010000001">
    <property type="protein sequence ID" value="MDR8524307.1"/>
    <property type="molecule type" value="Genomic_DNA"/>
</dbReference>
<dbReference type="Proteomes" id="UP001271263">
    <property type="component" value="Unassembled WGS sequence"/>
</dbReference>
<dbReference type="InterPro" id="IPR013783">
    <property type="entry name" value="Ig-like_fold"/>
</dbReference>